<evidence type="ECO:0000313" key="3">
    <source>
        <dbReference type="Proteomes" id="UP000192411"/>
    </source>
</evidence>
<keyword evidence="3" id="KW-1185">Reference proteome</keyword>
<protein>
    <submittedName>
        <fullName evidence="2">Uncharacterized protein</fullName>
    </submittedName>
</protein>
<accession>A0A1X0JKP2</accession>
<organism evidence="2 3">
    <name type="scientific">Mycolicibacterium tusciae</name>
    <dbReference type="NCBI Taxonomy" id="75922"/>
    <lineage>
        <taxon>Bacteria</taxon>
        <taxon>Bacillati</taxon>
        <taxon>Actinomycetota</taxon>
        <taxon>Actinomycetes</taxon>
        <taxon>Mycobacteriales</taxon>
        <taxon>Mycobacteriaceae</taxon>
        <taxon>Mycolicibacterium</taxon>
    </lineage>
</organism>
<reference evidence="2 3" key="1">
    <citation type="submission" date="2017-02" db="EMBL/GenBank/DDBJ databases">
        <title>The new phylogeny of genus Mycobacterium.</title>
        <authorList>
            <person name="Tortoli E."/>
            <person name="Trovato A."/>
            <person name="Cirillo D.M."/>
        </authorList>
    </citation>
    <scope>NUCLEOTIDE SEQUENCE [LARGE SCALE GENOMIC DNA]</scope>
    <source>
        <strain evidence="2 3">DSM 44338</strain>
    </source>
</reference>
<feature type="region of interest" description="Disordered" evidence="1">
    <location>
        <begin position="87"/>
        <end position="109"/>
    </location>
</feature>
<name>A0A1X0JKP2_9MYCO</name>
<dbReference type="RefSeq" id="WP_083127406.1">
    <property type="nucleotide sequence ID" value="NZ_MVIM01000011.1"/>
</dbReference>
<dbReference type="EMBL" id="MVIM01000011">
    <property type="protein sequence ID" value="ORB63453.1"/>
    <property type="molecule type" value="Genomic_DNA"/>
</dbReference>
<evidence type="ECO:0000256" key="1">
    <source>
        <dbReference type="SAM" id="MobiDB-lite"/>
    </source>
</evidence>
<evidence type="ECO:0000313" key="2">
    <source>
        <dbReference type="EMBL" id="ORB63453.1"/>
    </source>
</evidence>
<dbReference type="OrthoDB" id="4625800at2"/>
<comment type="caution">
    <text evidence="2">The sequence shown here is derived from an EMBL/GenBank/DDBJ whole genome shotgun (WGS) entry which is preliminary data.</text>
</comment>
<dbReference type="Proteomes" id="UP000192411">
    <property type="component" value="Unassembled WGS sequence"/>
</dbReference>
<dbReference type="AlphaFoldDB" id="A0A1X0JKP2"/>
<sequence>MSVKDDLLEDLPHVYPGLKRPDVERLLTLLDQSASTEASMGLSVATALDPLVPNVARRIESYKASGHVDDYLRMLRGAAVLLLQEWQPQGQPPPPDSIANLVDKVERDS</sequence>
<gene>
    <name evidence="2" type="ORF">BST47_20150</name>
</gene>
<proteinExistence type="predicted"/>